<gene>
    <name evidence="2" type="ORF">E2C01_037034</name>
</gene>
<keyword evidence="3" id="KW-1185">Reference proteome</keyword>
<sequence length="78" mass="8847">MFIPPAGRRRRNTSLPPVFKLQPSHAPSPRSSLCIPHATPLKTVSKKRTTFLTPTMRVFFALTPDRFILASNNEEEEN</sequence>
<comment type="caution">
    <text evidence="2">The sequence shown here is derived from an EMBL/GenBank/DDBJ whole genome shotgun (WGS) entry which is preliminary data.</text>
</comment>
<proteinExistence type="predicted"/>
<reference evidence="2 3" key="1">
    <citation type="submission" date="2019-05" db="EMBL/GenBank/DDBJ databases">
        <title>Another draft genome of Portunus trituberculatus and its Hox gene families provides insights of decapod evolution.</title>
        <authorList>
            <person name="Jeong J.-H."/>
            <person name="Song I."/>
            <person name="Kim S."/>
            <person name="Choi T."/>
            <person name="Kim D."/>
            <person name="Ryu S."/>
            <person name="Kim W."/>
        </authorList>
    </citation>
    <scope>NUCLEOTIDE SEQUENCE [LARGE SCALE GENOMIC DNA]</scope>
    <source>
        <tissue evidence="2">Muscle</tissue>
    </source>
</reference>
<dbReference type="Proteomes" id="UP000324222">
    <property type="component" value="Unassembled WGS sequence"/>
</dbReference>
<dbReference type="EMBL" id="VSRR010005810">
    <property type="protein sequence ID" value="MPC43389.1"/>
    <property type="molecule type" value="Genomic_DNA"/>
</dbReference>
<accession>A0A5B7FDP5</accession>
<dbReference type="AlphaFoldDB" id="A0A5B7FDP5"/>
<evidence type="ECO:0000313" key="3">
    <source>
        <dbReference type="Proteomes" id="UP000324222"/>
    </source>
</evidence>
<name>A0A5B7FDP5_PORTR</name>
<evidence type="ECO:0000313" key="2">
    <source>
        <dbReference type="EMBL" id="MPC43389.1"/>
    </source>
</evidence>
<evidence type="ECO:0000256" key="1">
    <source>
        <dbReference type="SAM" id="MobiDB-lite"/>
    </source>
</evidence>
<protein>
    <submittedName>
        <fullName evidence="2">Uncharacterized protein</fullName>
    </submittedName>
</protein>
<feature type="region of interest" description="Disordered" evidence="1">
    <location>
        <begin position="1"/>
        <end position="34"/>
    </location>
</feature>
<organism evidence="2 3">
    <name type="scientific">Portunus trituberculatus</name>
    <name type="common">Swimming crab</name>
    <name type="synonym">Neptunus trituberculatus</name>
    <dbReference type="NCBI Taxonomy" id="210409"/>
    <lineage>
        <taxon>Eukaryota</taxon>
        <taxon>Metazoa</taxon>
        <taxon>Ecdysozoa</taxon>
        <taxon>Arthropoda</taxon>
        <taxon>Crustacea</taxon>
        <taxon>Multicrustacea</taxon>
        <taxon>Malacostraca</taxon>
        <taxon>Eumalacostraca</taxon>
        <taxon>Eucarida</taxon>
        <taxon>Decapoda</taxon>
        <taxon>Pleocyemata</taxon>
        <taxon>Brachyura</taxon>
        <taxon>Eubrachyura</taxon>
        <taxon>Portunoidea</taxon>
        <taxon>Portunidae</taxon>
        <taxon>Portuninae</taxon>
        <taxon>Portunus</taxon>
    </lineage>
</organism>